<evidence type="ECO:0000313" key="2">
    <source>
        <dbReference type="Proteomes" id="UP001243420"/>
    </source>
</evidence>
<evidence type="ECO:0000313" key="1">
    <source>
        <dbReference type="EMBL" id="WGH78867.1"/>
    </source>
</evidence>
<dbReference type="RefSeq" id="WP_279965618.1">
    <property type="nucleotide sequence ID" value="NZ_CP122537.1"/>
</dbReference>
<organism evidence="1 2">
    <name type="scientific">Jannaschia ovalis</name>
    <dbReference type="NCBI Taxonomy" id="3038773"/>
    <lineage>
        <taxon>Bacteria</taxon>
        <taxon>Pseudomonadati</taxon>
        <taxon>Pseudomonadota</taxon>
        <taxon>Alphaproteobacteria</taxon>
        <taxon>Rhodobacterales</taxon>
        <taxon>Roseobacteraceae</taxon>
        <taxon>Jannaschia</taxon>
    </lineage>
</organism>
<sequence>MLRQSDVIRHARQLHEVAGPRAEAIAAQRAAEEKAEGHLENQKAWDRIRLVLRQQNGPRQT</sequence>
<reference evidence="1 2" key="1">
    <citation type="submission" date="2023-04" db="EMBL/GenBank/DDBJ databases">
        <title>Jannaschia ovalis sp. nov., a marine bacterium isolated from sea tidal flat.</title>
        <authorList>
            <person name="Kwon D.Y."/>
            <person name="Kim J.-J."/>
        </authorList>
    </citation>
    <scope>NUCLEOTIDE SEQUENCE [LARGE SCALE GENOMIC DNA]</scope>
    <source>
        <strain evidence="1 2">GRR-S6-38</strain>
    </source>
</reference>
<proteinExistence type="predicted"/>
<dbReference type="Proteomes" id="UP001243420">
    <property type="component" value="Chromosome"/>
</dbReference>
<keyword evidence="2" id="KW-1185">Reference proteome</keyword>
<dbReference type="EMBL" id="CP122537">
    <property type="protein sequence ID" value="WGH78867.1"/>
    <property type="molecule type" value="Genomic_DNA"/>
</dbReference>
<protein>
    <submittedName>
        <fullName evidence="1">Uncharacterized protein</fullName>
    </submittedName>
</protein>
<gene>
    <name evidence="1" type="ORF">P8627_00990</name>
</gene>
<accession>A0ABY8LC16</accession>
<name>A0ABY8LC16_9RHOB</name>